<organism evidence="4">
    <name type="scientific">uncultured spirochete</name>
    <dbReference type="NCBI Taxonomy" id="156406"/>
    <lineage>
        <taxon>Bacteria</taxon>
        <taxon>Pseudomonadati</taxon>
        <taxon>Spirochaetota</taxon>
        <taxon>Spirochaetia</taxon>
        <taxon>Spirochaetales</taxon>
        <taxon>environmental samples</taxon>
    </lineage>
</organism>
<dbReference type="Gene3D" id="3.30.70.1230">
    <property type="entry name" value="Nucleotide cyclase"/>
    <property type="match status" value="1"/>
</dbReference>
<feature type="transmembrane region" description="Helical" evidence="2">
    <location>
        <begin position="147"/>
        <end position="163"/>
    </location>
</feature>
<dbReference type="PROSITE" id="PS50125">
    <property type="entry name" value="GUANYLATE_CYCLASE_2"/>
    <property type="match status" value="1"/>
</dbReference>
<keyword evidence="2" id="KW-1133">Transmembrane helix</keyword>
<dbReference type="PANTHER" id="PTHR43081:SF1">
    <property type="entry name" value="ADENYLATE CYCLASE, TERMINAL-DIFFERENTIATION SPECIFIC"/>
    <property type="match status" value="1"/>
</dbReference>
<evidence type="ECO:0000256" key="1">
    <source>
        <dbReference type="SAM" id="MobiDB-lite"/>
    </source>
</evidence>
<feature type="transmembrane region" description="Helical" evidence="2">
    <location>
        <begin position="59"/>
        <end position="79"/>
    </location>
</feature>
<feature type="region of interest" description="Disordered" evidence="1">
    <location>
        <begin position="247"/>
        <end position="276"/>
    </location>
</feature>
<dbReference type="PANTHER" id="PTHR43081">
    <property type="entry name" value="ADENYLATE CYCLASE, TERMINAL-DIFFERENTIATION SPECIFIC-RELATED"/>
    <property type="match status" value="1"/>
</dbReference>
<evidence type="ECO:0000313" key="4">
    <source>
        <dbReference type="EMBL" id="SLM12935.1"/>
    </source>
</evidence>
<dbReference type="EMBL" id="FWDM01000020">
    <property type="protein sequence ID" value="SLM12935.1"/>
    <property type="molecule type" value="Genomic_DNA"/>
</dbReference>
<dbReference type="InterPro" id="IPR029787">
    <property type="entry name" value="Nucleotide_cyclase"/>
</dbReference>
<dbReference type="InterPro" id="IPR050697">
    <property type="entry name" value="Adenylyl/Guanylyl_Cyclase_3/4"/>
</dbReference>
<name>A0A3P3XIM6_9SPIR</name>
<evidence type="ECO:0000259" key="3">
    <source>
        <dbReference type="PROSITE" id="PS50125"/>
    </source>
</evidence>
<sequence length="484" mass="53620">MAQASEHYRDFPPARMDATIEPMQFSRKRFADELYYYSNQFVLFFVMIISLTSGSWQNAIVTSLIVLLFMLVQTGLLTVQGHIPVLRLLYSFITPAGYSILRATLSDIAFTETATMLLWGASVYIAVFQTLSLVLRRPFLKRLTETALSVGSALIFILFYAYLDLRISVTGAFSRGEIDSEAMIQALRIQSFPSVFDKFIRAPQHLFALFGVISFDFMLLVARMRAITLQQRLTQLLEMPKEDQRILAASHTEAESEGQSKEPESHTISEPVAQSAASTLSTANSPELSGLPLQSPTSLSVTVVSSDIVGFTDLSEQLGRTAATTLLNRYYAIWTHCAGSFGGRIASLSADTVVIIFGLVDSDRSADRALNATYAFLEELEGLREDMVVQSLPSDIKISVGIHAGFVTAALLGPPGQQKMSFYGDTIAVAARLDSLCREFHQNLLVSHAAYRRLTLESQVTLERFSEVLLRKSTRPMPLYAKKP</sequence>
<gene>
    <name evidence="4" type="ORF">SPIROBIBN47_270016</name>
</gene>
<protein>
    <submittedName>
        <fullName evidence="4">Putative Adenylate cyclase</fullName>
        <ecNumber evidence="4">4.6.1.1</ecNumber>
    </submittedName>
</protein>
<dbReference type="SUPFAM" id="SSF55073">
    <property type="entry name" value="Nucleotide cyclase"/>
    <property type="match status" value="1"/>
</dbReference>
<keyword evidence="4" id="KW-0456">Lyase</keyword>
<feature type="transmembrane region" description="Helical" evidence="2">
    <location>
        <begin position="34"/>
        <end position="53"/>
    </location>
</feature>
<feature type="compositionally biased region" description="Basic and acidic residues" evidence="1">
    <location>
        <begin position="252"/>
        <end position="267"/>
    </location>
</feature>
<dbReference type="Pfam" id="PF00211">
    <property type="entry name" value="Guanylate_cyc"/>
    <property type="match status" value="1"/>
</dbReference>
<feature type="transmembrane region" description="Helical" evidence="2">
    <location>
        <begin position="86"/>
        <end position="105"/>
    </location>
</feature>
<proteinExistence type="predicted"/>
<reference evidence="4" key="1">
    <citation type="submission" date="2017-02" db="EMBL/GenBank/DDBJ databases">
        <authorList>
            <person name="Regsiter A."/>
            <person name="William W."/>
        </authorList>
    </citation>
    <scope>NUCLEOTIDE SEQUENCE</scope>
    <source>
        <strain evidence="4">Bib</strain>
    </source>
</reference>
<keyword evidence="2" id="KW-0472">Membrane</keyword>
<dbReference type="GO" id="GO:0035556">
    <property type="term" value="P:intracellular signal transduction"/>
    <property type="evidence" value="ECO:0007669"/>
    <property type="project" value="InterPro"/>
</dbReference>
<dbReference type="SMART" id="SM00044">
    <property type="entry name" value="CYCc"/>
    <property type="match status" value="1"/>
</dbReference>
<evidence type="ECO:0000256" key="2">
    <source>
        <dbReference type="SAM" id="Phobius"/>
    </source>
</evidence>
<feature type="domain" description="Guanylate cyclase" evidence="3">
    <location>
        <begin position="302"/>
        <end position="434"/>
    </location>
</feature>
<dbReference type="InterPro" id="IPR001054">
    <property type="entry name" value="A/G_cyclase"/>
</dbReference>
<keyword evidence="2" id="KW-0812">Transmembrane</keyword>
<accession>A0A3P3XIM6</accession>
<dbReference type="CDD" id="cd07302">
    <property type="entry name" value="CHD"/>
    <property type="match status" value="1"/>
</dbReference>
<feature type="transmembrane region" description="Helical" evidence="2">
    <location>
        <begin position="202"/>
        <end position="222"/>
    </location>
</feature>
<dbReference type="GO" id="GO:0009190">
    <property type="term" value="P:cyclic nucleotide biosynthetic process"/>
    <property type="evidence" value="ECO:0007669"/>
    <property type="project" value="InterPro"/>
</dbReference>
<feature type="transmembrane region" description="Helical" evidence="2">
    <location>
        <begin position="117"/>
        <end position="135"/>
    </location>
</feature>
<dbReference type="EC" id="4.6.1.1" evidence="4"/>
<dbReference type="GO" id="GO:0004016">
    <property type="term" value="F:adenylate cyclase activity"/>
    <property type="evidence" value="ECO:0007669"/>
    <property type="project" value="UniProtKB-EC"/>
</dbReference>
<dbReference type="AlphaFoldDB" id="A0A3P3XIM6"/>